<accession>A0A6G0YNU8</accession>
<keyword evidence="6" id="KW-0833">Ubl conjugation pathway</keyword>
<dbReference type="PANTHER" id="PTHR11932">
    <property type="entry name" value="CULLIN"/>
    <property type="match status" value="1"/>
</dbReference>
<keyword evidence="8" id="KW-0007">Acetylation</keyword>
<dbReference type="GO" id="GO:0031981">
    <property type="term" value="C:nuclear lumen"/>
    <property type="evidence" value="ECO:0007669"/>
    <property type="project" value="UniProtKB-ARBA"/>
</dbReference>
<dbReference type="InterPro" id="IPR036388">
    <property type="entry name" value="WH-like_DNA-bd_sf"/>
</dbReference>
<keyword evidence="15" id="KW-1185">Reference proteome</keyword>
<evidence type="ECO:0000313" key="15">
    <source>
        <dbReference type="Proteomes" id="UP000478052"/>
    </source>
</evidence>
<dbReference type="Gene3D" id="4.10.1030.10">
    <property type="entry name" value="Ring Box Chain A, domain 5"/>
    <property type="match status" value="1"/>
</dbReference>
<dbReference type="InterPro" id="IPR059120">
    <property type="entry name" value="Cullin-like_AB"/>
</dbReference>
<comment type="similarity">
    <text evidence="3 11 12">Belongs to the cullin family.</text>
</comment>
<evidence type="ECO:0000256" key="12">
    <source>
        <dbReference type="RuleBase" id="RU003829"/>
    </source>
</evidence>
<dbReference type="GO" id="GO:0006511">
    <property type="term" value="P:ubiquitin-dependent protein catabolic process"/>
    <property type="evidence" value="ECO:0007669"/>
    <property type="project" value="InterPro"/>
</dbReference>
<dbReference type="PROSITE" id="PS50069">
    <property type="entry name" value="CULLIN_2"/>
    <property type="match status" value="1"/>
</dbReference>
<evidence type="ECO:0000259" key="13">
    <source>
        <dbReference type="PROSITE" id="PS50069"/>
    </source>
</evidence>
<reference evidence="14 15" key="1">
    <citation type="submission" date="2019-08" db="EMBL/GenBank/DDBJ databases">
        <title>Whole genome of Aphis craccivora.</title>
        <authorList>
            <person name="Voronova N.V."/>
            <person name="Shulinski R.S."/>
            <person name="Bandarenka Y.V."/>
            <person name="Zhorov D.G."/>
            <person name="Warner D."/>
        </authorList>
    </citation>
    <scope>NUCLEOTIDE SEQUENCE [LARGE SCALE GENOMIC DNA]</scope>
    <source>
        <strain evidence="14">180601</strain>
        <tissue evidence="14">Whole Body</tissue>
    </source>
</reference>
<keyword evidence="5" id="KW-0597">Phosphoprotein</keyword>
<evidence type="ECO:0000256" key="4">
    <source>
        <dbReference type="ARBA" id="ARBA00022499"/>
    </source>
</evidence>
<dbReference type="OrthoDB" id="27073at2759"/>
<protein>
    <recommendedName>
        <fullName evidence="10">Cullin-2</fullName>
    </recommendedName>
</protein>
<evidence type="ECO:0000256" key="7">
    <source>
        <dbReference type="ARBA" id="ARBA00022843"/>
    </source>
</evidence>
<dbReference type="AlphaFoldDB" id="A0A6G0YNU8"/>
<dbReference type="InterPro" id="IPR016157">
    <property type="entry name" value="Cullin_CS"/>
</dbReference>
<dbReference type="FunFam" id="1.20.1310.10:FF:000022">
    <property type="entry name" value="Cullin-2 isoform 2"/>
    <property type="match status" value="1"/>
</dbReference>
<dbReference type="GO" id="GO:0031462">
    <property type="term" value="C:Cul2-RING ubiquitin ligase complex"/>
    <property type="evidence" value="ECO:0007669"/>
    <property type="project" value="UniProtKB-ARBA"/>
</dbReference>
<evidence type="ECO:0000313" key="14">
    <source>
        <dbReference type="EMBL" id="KAF0759285.1"/>
    </source>
</evidence>
<keyword evidence="7" id="KW-0832">Ubl conjugation</keyword>
<keyword evidence="9" id="KW-0539">Nucleus</keyword>
<comment type="pathway">
    <text evidence="2">Protein modification; protein ubiquitination.</text>
</comment>
<evidence type="ECO:0000256" key="2">
    <source>
        <dbReference type="ARBA" id="ARBA00004906"/>
    </source>
</evidence>
<dbReference type="InterPro" id="IPR036390">
    <property type="entry name" value="WH_DNA-bd_sf"/>
</dbReference>
<dbReference type="SMART" id="SM00884">
    <property type="entry name" value="Cullin_Nedd8"/>
    <property type="match status" value="1"/>
</dbReference>
<dbReference type="FunFam" id="1.20.1310.10:FF:000012">
    <property type="entry name" value="Cullin 2"/>
    <property type="match status" value="1"/>
</dbReference>
<comment type="subcellular location">
    <subcellularLocation>
        <location evidence="1">Nucleus</location>
    </subcellularLocation>
</comment>
<dbReference type="Gene3D" id="1.20.1310.10">
    <property type="entry name" value="Cullin Repeats"/>
    <property type="match status" value="4"/>
</dbReference>
<dbReference type="InterPro" id="IPR036317">
    <property type="entry name" value="Cullin_homology_sf"/>
</dbReference>
<dbReference type="EMBL" id="VUJU01003046">
    <property type="protein sequence ID" value="KAF0759285.1"/>
    <property type="molecule type" value="Genomic_DNA"/>
</dbReference>
<dbReference type="Pfam" id="PF26557">
    <property type="entry name" value="Cullin_AB"/>
    <property type="match status" value="1"/>
</dbReference>
<evidence type="ECO:0000256" key="8">
    <source>
        <dbReference type="ARBA" id="ARBA00022990"/>
    </source>
</evidence>
<evidence type="ECO:0000256" key="5">
    <source>
        <dbReference type="ARBA" id="ARBA00022553"/>
    </source>
</evidence>
<dbReference type="FunFam" id="1.10.10.10:FF:000014">
    <property type="entry name" value="Cullin 1"/>
    <property type="match status" value="1"/>
</dbReference>
<organism evidence="14 15">
    <name type="scientific">Aphis craccivora</name>
    <name type="common">Cowpea aphid</name>
    <dbReference type="NCBI Taxonomy" id="307492"/>
    <lineage>
        <taxon>Eukaryota</taxon>
        <taxon>Metazoa</taxon>
        <taxon>Ecdysozoa</taxon>
        <taxon>Arthropoda</taxon>
        <taxon>Hexapoda</taxon>
        <taxon>Insecta</taxon>
        <taxon>Pterygota</taxon>
        <taxon>Neoptera</taxon>
        <taxon>Paraneoptera</taxon>
        <taxon>Hemiptera</taxon>
        <taxon>Sternorrhyncha</taxon>
        <taxon>Aphidomorpha</taxon>
        <taxon>Aphidoidea</taxon>
        <taxon>Aphididae</taxon>
        <taxon>Aphidini</taxon>
        <taxon>Aphis</taxon>
        <taxon>Aphis</taxon>
    </lineage>
</organism>
<dbReference type="FunFam" id="1.20.1310.10:FF:000016">
    <property type="entry name" value="Cullin 2"/>
    <property type="match status" value="1"/>
</dbReference>
<gene>
    <name evidence="14" type="ORF">FWK35_00013129</name>
</gene>
<evidence type="ECO:0000256" key="11">
    <source>
        <dbReference type="PROSITE-ProRule" id="PRU00330"/>
    </source>
</evidence>
<dbReference type="SUPFAM" id="SSF46785">
    <property type="entry name" value="Winged helix' DNA-binding domain"/>
    <property type="match status" value="1"/>
</dbReference>
<feature type="domain" description="Cullin family profile" evidence="13">
    <location>
        <begin position="389"/>
        <end position="619"/>
    </location>
</feature>
<dbReference type="SMART" id="SM00182">
    <property type="entry name" value="CULLIN"/>
    <property type="match status" value="1"/>
</dbReference>
<dbReference type="Proteomes" id="UP000478052">
    <property type="component" value="Unassembled WGS sequence"/>
</dbReference>
<dbReference type="SUPFAM" id="SSF75632">
    <property type="entry name" value="Cullin homology domain"/>
    <property type="match status" value="1"/>
</dbReference>
<dbReference type="Gene3D" id="1.10.10.10">
    <property type="entry name" value="Winged helix-like DNA-binding domain superfamily/Winged helix DNA-binding domain"/>
    <property type="match status" value="2"/>
</dbReference>
<evidence type="ECO:0000256" key="10">
    <source>
        <dbReference type="ARBA" id="ARBA00069610"/>
    </source>
</evidence>
<dbReference type="InterPro" id="IPR016159">
    <property type="entry name" value="Cullin_repeat-like_dom_sf"/>
</dbReference>
<name>A0A6G0YNU8_APHCR</name>
<dbReference type="InterPro" id="IPR045093">
    <property type="entry name" value="Cullin"/>
</dbReference>
<dbReference type="InterPro" id="IPR019559">
    <property type="entry name" value="Cullin_neddylation_domain"/>
</dbReference>
<evidence type="ECO:0000256" key="6">
    <source>
        <dbReference type="ARBA" id="ARBA00022786"/>
    </source>
</evidence>
<dbReference type="Pfam" id="PF00888">
    <property type="entry name" value="Cullin"/>
    <property type="match status" value="1"/>
</dbReference>
<proteinExistence type="inferred from homology"/>
<evidence type="ECO:0000256" key="9">
    <source>
        <dbReference type="ARBA" id="ARBA00023242"/>
    </source>
</evidence>
<dbReference type="Pfam" id="PF10557">
    <property type="entry name" value="Cullin_Nedd8"/>
    <property type="match status" value="1"/>
</dbReference>
<sequence length="744" mass="87118">MSLKPKPINFTEKWNSLQETVKGVITLDSVPRDAWNERFNDVYSLCVAFPEPLGDQLYDSTKLFLENHVLELLTVIQTGGTANLLQNYYTYWQKYSKGVKYLHSLYQYLNNQHIKKHKLSEAELLYGNITPDSSEQMEVGELGLDVWKHNMIVPLKDSMLELLLDEFDKQRHNISMTTSFDIIAGVINSFVVVQEFRKKYPLELYQNYFEQPFLEQSSEHFKREAARLLQECTVSEYMVNVLLILKEEGIRSKKYLHDSTFTKLRGRCRQHMVADHLDFLHGESEAMIKEERRNDMHNIYLLLREIKDGMTSLVDIFREHIKQHGIRVIESLKQEQIYVHFVEEILDVHKKYKSIVVDVFNNDLAFSGALDKAFTVIINYKPVKNQPSKSPEYLSKYCDNLLKKSSKGMCEGEIDQKLLQSITIFKYVDDKDVFQRFYQRHLAKRLIHQQSQSMDGEEGMINKLKQACGYEFTNKLHRMFTDIRVSEGLNAKFHNEFLKPTDQLNVTFSMYVLQTGAWPLGSSIVSSFVIPKQLIPCIQYFENFYKEKFNGRKLTWLHHHCQGELKLNYLQKVYMVTMQTFQMAILLLFEDRDTIKYTEIHEMLQLNHDQFQKHINSLIECKLLLLDGDNVSLNMAYTNKRTKLRITSTLQKETPQEVEQTVNSVEDDRKTYLQAAIVRIMKSRKILRHNQLVNEASKIIKYILSQSKSFAPSIALIKKSIETLIDKGYLERTPNSSDGYSYVA</sequence>
<evidence type="ECO:0000256" key="1">
    <source>
        <dbReference type="ARBA" id="ARBA00004123"/>
    </source>
</evidence>
<dbReference type="InterPro" id="IPR001373">
    <property type="entry name" value="Cullin_N"/>
</dbReference>
<dbReference type="InterPro" id="IPR016158">
    <property type="entry name" value="Cullin_homology"/>
</dbReference>
<comment type="caution">
    <text evidence="14">The sequence shown here is derived from an EMBL/GenBank/DDBJ whole genome shotgun (WGS) entry which is preliminary data.</text>
</comment>
<evidence type="ECO:0000256" key="3">
    <source>
        <dbReference type="ARBA" id="ARBA00006019"/>
    </source>
</evidence>
<keyword evidence="4" id="KW-1017">Isopeptide bond</keyword>
<dbReference type="SUPFAM" id="SSF74788">
    <property type="entry name" value="Cullin repeat-like"/>
    <property type="match status" value="1"/>
</dbReference>
<dbReference type="PROSITE" id="PS01256">
    <property type="entry name" value="CULLIN_1"/>
    <property type="match status" value="1"/>
</dbReference>
<dbReference type="GO" id="GO:0031625">
    <property type="term" value="F:ubiquitin protein ligase binding"/>
    <property type="evidence" value="ECO:0007669"/>
    <property type="project" value="InterPro"/>
</dbReference>